<dbReference type="EMBL" id="QXEC01000026">
    <property type="protein sequence ID" value="RIV34588.1"/>
    <property type="molecule type" value="Genomic_DNA"/>
</dbReference>
<dbReference type="NCBIfam" id="TIGR02937">
    <property type="entry name" value="sigma70-ECF"/>
    <property type="match status" value="1"/>
</dbReference>
<organism evidence="8 9">
    <name type="scientific">Micromonospora radicis</name>
    <dbReference type="NCBI Taxonomy" id="1894971"/>
    <lineage>
        <taxon>Bacteria</taxon>
        <taxon>Bacillati</taxon>
        <taxon>Actinomycetota</taxon>
        <taxon>Actinomycetes</taxon>
        <taxon>Micromonosporales</taxon>
        <taxon>Micromonosporaceae</taxon>
        <taxon>Micromonospora</taxon>
    </lineage>
</organism>
<keyword evidence="9" id="KW-1185">Reference proteome</keyword>
<dbReference type="PANTHER" id="PTHR43133">
    <property type="entry name" value="RNA POLYMERASE ECF-TYPE SIGMA FACTO"/>
    <property type="match status" value="1"/>
</dbReference>
<reference evidence="8 9" key="1">
    <citation type="submission" date="2018-08" db="EMBL/GenBank/DDBJ databases">
        <title>Jishengella sp. nov., isolated from a root of Azadirachta indica A. Juss. var. siamensis Valenton.</title>
        <authorList>
            <person name="Kuncharoen N."/>
            <person name="Tanasupawat S."/>
            <person name="Kudo T."/>
            <person name="Ohkuma M."/>
        </authorList>
    </citation>
    <scope>NUCLEOTIDE SEQUENCE [LARGE SCALE GENOMIC DNA]</scope>
    <source>
        <strain evidence="8 9">AZ1-13</strain>
    </source>
</reference>
<dbReference type="Proteomes" id="UP000283832">
    <property type="component" value="Unassembled WGS sequence"/>
</dbReference>
<dbReference type="AlphaFoldDB" id="A0A418MPX5"/>
<evidence type="ECO:0000256" key="1">
    <source>
        <dbReference type="ARBA" id="ARBA00010641"/>
    </source>
</evidence>
<dbReference type="Gene3D" id="1.10.10.10">
    <property type="entry name" value="Winged helix-like DNA-binding domain superfamily/Winged helix DNA-binding domain"/>
    <property type="match status" value="1"/>
</dbReference>
<feature type="domain" description="RNA polymerase sigma factor 70 region 4 type 2" evidence="7">
    <location>
        <begin position="113"/>
        <end position="164"/>
    </location>
</feature>
<dbReference type="InterPro" id="IPR036388">
    <property type="entry name" value="WH-like_DNA-bd_sf"/>
</dbReference>
<dbReference type="SUPFAM" id="SSF88659">
    <property type="entry name" value="Sigma3 and sigma4 domains of RNA polymerase sigma factors"/>
    <property type="match status" value="1"/>
</dbReference>
<evidence type="ECO:0000256" key="3">
    <source>
        <dbReference type="ARBA" id="ARBA00023082"/>
    </source>
</evidence>
<keyword evidence="2" id="KW-0805">Transcription regulation</keyword>
<dbReference type="Gene3D" id="1.10.1740.10">
    <property type="match status" value="1"/>
</dbReference>
<protein>
    <submittedName>
        <fullName evidence="8">Sigma-70 family RNA polymerase sigma factor</fullName>
    </submittedName>
</protein>
<dbReference type="PANTHER" id="PTHR43133:SF8">
    <property type="entry name" value="RNA POLYMERASE SIGMA FACTOR HI_1459-RELATED"/>
    <property type="match status" value="1"/>
</dbReference>
<dbReference type="GO" id="GO:0006352">
    <property type="term" value="P:DNA-templated transcription initiation"/>
    <property type="evidence" value="ECO:0007669"/>
    <property type="project" value="InterPro"/>
</dbReference>
<dbReference type="Pfam" id="PF04542">
    <property type="entry name" value="Sigma70_r2"/>
    <property type="match status" value="1"/>
</dbReference>
<dbReference type="InterPro" id="IPR013324">
    <property type="entry name" value="RNA_pol_sigma_r3/r4-like"/>
</dbReference>
<evidence type="ECO:0000313" key="9">
    <source>
        <dbReference type="Proteomes" id="UP000283832"/>
    </source>
</evidence>
<keyword evidence="3" id="KW-0731">Sigma factor</keyword>
<dbReference type="SUPFAM" id="SSF88946">
    <property type="entry name" value="Sigma2 domain of RNA polymerase sigma factors"/>
    <property type="match status" value="1"/>
</dbReference>
<name>A0A418MPX5_9ACTN</name>
<dbReference type="InterPro" id="IPR013325">
    <property type="entry name" value="RNA_pol_sigma_r2"/>
</dbReference>
<evidence type="ECO:0000256" key="5">
    <source>
        <dbReference type="ARBA" id="ARBA00023163"/>
    </source>
</evidence>
<keyword evidence="4" id="KW-0238">DNA-binding</keyword>
<comment type="similarity">
    <text evidence="1">Belongs to the sigma-70 factor family. ECF subfamily.</text>
</comment>
<dbReference type="Pfam" id="PF08281">
    <property type="entry name" value="Sigma70_r4_2"/>
    <property type="match status" value="1"/>
</dbReference>
<gene>
    <name evidence="8" type="ORF">D2L64_22025</name>
</gene>
<dbReference type="InterPro" id="IPR007627">
    <property type="entry name" value="RNA_pol_sigma70_r2"/>
</dbReference>
<sequence length="193" mass="21387">MVPAEHTRAAVAADRQRLTDLFLRHGDAIYAYASHRVTAEAAKDVVSEVFAVAWRRLDSIRPGEERPWLFGVARRVIATEKRQVADWVALHQRLQEFPGEGLADHADGIVEQREVVAALGRLSEADREVLLLRYWYDLAGRDAAIAAGCSQAALAVRLHRAKRRFAEIIRLKITQSGSTTHSNAGQSQTGAAR</sequence>
<dbReference type="InterPro" id="IPR013249">
    <property type="entry name" value="RNA_pol_sigma70_r4_t2"/>
</dbReference>
<evidence type="ECO:0000259" key="7">
    <source>
        <dbReference type="Pfam" id="PF08281"/>
    </source>
</evidence>
<dbReference type="InterPro" id="IPR039425">
    <property type="entry name" value="RNA_pol_sigma-70-like"/>
</dbReference>
<dbReference type="GO" id="GO:0003677">
    <property type="term" value="F:DNA binding"/>
    <property type="evidence" value="ECO:0007669"/>
    <property type="project" value="UniProtKB-KW"/>
</dbReference>
<proteinExistence type="inferred from homology"/>
<evidence type="ECO:0000256" key="2">
    <source>
        <dbReference type="ARBA" id="ARBA00023015"/>
    </source>
</evidence>
<accession>A0A418MPX5</accession>
<evidence type="ECO:0000313" key="8">
    <source>
        <dbReference type="EMBL" id="RIV34588.1"/>
    </source>
</evidence>
<keyword evidence="5" id="KW-0804">Transcription</keyword>
<evidence type="ECO:0000256" key="4">
    <source>
        <dbReference type="ARBA" id="ARBA00023125"/>
    </source>
</evidence>
<dbReference type="GO" id="GO:0016987">
    <property type="term" value="F:sigma factor activity"/>
    <property type="evidence" value="ECO:0007669"/>
    <property type="project" value="UniProtKB-KW"/>
</dbReference>
<dbReference type="InterPro" id="IPR014284">
    <property type="entry name" value="RNA_pol_sigma-70_dom"/>
</dbReference>
<evidence type="ECO:0000259" key="6">
    <source>
        <dbReference type="Pfam" id="PF04542"/>
    </source>
</evidence>
<comment type="caution">
    <text evidence="8">The sequence shown here is derived from an EMBL/GenBank/DDBJ whole genome shotgun (WGS) entry which is preliminary data.</text>
</comment>
<dbReference type="RefSeq" id="WP_119579122.1">
    <property type="nucleotide sequence ID" value="NZ_QXEC01000026.1"/>
</dbReference>
<feature type="domain" description="RNA polymerase sigma-70 region 2" evidence="6">
    <location>
        <begin position="21"/>
        <end position="83"/>
    </location>
</feature>